<evidence type="ECO:0008006" key="3">
    <source>
        <dbReference type="Google" id="ProtNLM"/>
    </source>
</evidence>
<name>A0A1X1YEK0_9MYCO</name>
<sequence length="205" mass="22226">MVPNNVKSRIASLGQWLRGELNRLKLRQLRTVAAGLILAVAGLFGGLDTVDTGPTVFAADEAHSDGEFTLTVARATVVDELRAGRRTIAPAQPGFRYLGVVSTVRNDGTIPGRLLGEMQLRDQPQSTSVGVFRLADGSPIAQLGPGLEENLVFVWRVPDSAIHPDLHVTLRVAQKRFAELLVTYGKDWVDSSTDYAEITLPVTIK</sequence>
<gene>
    <name evidence="1" type="ORF">AWC16_16965</name>
</gene>
<dbReference type="EMBL" id="LQPG01000028">
    <property type="protein sequence ID" value="ORW09493.1"/>
    <property type="molecule type" value="Genomic_DNA"/>
</dbReference>
<dbReference type="RefSeq" id="WP_085265689.1">
    <property type="nucleotide sequence ID" value="NZ_LQPG01000028.1"/>
</dbReference>
<dbReference type="AlphaFoldDB" id="A0A1X1YEK0"/>
<evidence type="ECO:0000313" key="2">
    <source>
        <dbReference type="Proteomes" id="UP000193866"/>
    </source>
</evidence>
<accession>A0A1X1YEK0</accession>
<dbReference type="Proteomes" id="UP000193866">
    <property type="component" value="Unassembled WGS sequence"/>
</dbReference>
<keyword evidence="2" id="KW-1185">Reference proteome</keyword>
<proteinExistence type="predicted"/>
<dbReference type="STRING" id="1108812.AWC16_16965"/>
<organism evidence="1 2">
    <name type="scientific">Mycolicibacter longobardus</name>
    <dbReference type="NCBI Taxonomy" id="1108812"/>
    <lineage>
        <taxon>Bacteria</taxon>
        <taxon>Bacillati</taxon>
        <taxon>Actinomycetota</taxon>
        <taxon>Actinomycetes</taxon>
        <taxon>Mycobacteriales</taxon>
        <taxon>Mycobacteriaceae</taxon>
        <taxon>Mycolicibacter</taxon>
    </lineage>
</organism>
<dbReference type="OrthoDB" id="4714464at2"/>
<reference evidence="1 2" key="1">
    <citation type="submission" date="2016-01" db="EMBL/GenBank/DDBJ databases">
        <title>The new phylogeny of the genus Mycobacterium.</title>
        <authorList>
            <person name="Tarcisio F."/>
            <person name="Conor M."/>
            <person name="Antonella G."/>
            <person name="Elisabetta G."/>
            <person name="Giulia F.S."/>
            <person name="Sara T."/>
            <person name="Anna F."/>
            <person name="Clotilde B."/>
            <person name="Roberto B."/>
            <person name="Veronica D.S."/>
            <person name="Fabio R."/>
            <person name="Monica P."/>
            <person name="Olivier J."/>
            <person name="Enrico T."/>
            <person name="Nicola S."/>
        </authorList>
    </citation>
    <scope>NUCLEOTIDE SEQUENCE [LARGE SCALE GENOMIC DNA]</scope>
    <source>
        <strain evidence="1 2">DSM 45394</strain>
    </source>
</reference>
<protein>
    <recommendedName>
        <fullName evidence="3">DUF4352 domain-containing protein</fullName>
    </recommendedName>
</protein>
<comment type="caution">
    <text evidence="1">The sequence shown here is derived from an EMBL/GenBank/DDBJ whole genome shotgun (WGS) entry which is preliminary data.</text>
</comment>
<evidence type="ECO:0000313" key="1">
    <source>
        <dbReference type="EMBL" id="ORW09493.1"/>
    </source>
</evidence>